<dbReference type="InterPro" id="IPR042236">
    <property type="entry name" value="PI3K_accessory_sf"/>
</dbReference>
<dbReference type="Gene3D" id="2.60.40.150">
    <property type="entry name" value="C2 domain"/>
    <property type="match status" value="1"/>
</dbReference>
<dbReference type="FunFam" id="3.30.1010.10:FF:000002">
    <property type="entry name" value="Phosphatidylinositol 3-kinase catalytic subunit type 3"/>
    <property type="match status" value="1"/>
</dbReference>
<feature type="domain" description="C2 PI3K-type" evidence="17">
    <location>
        <begin position="14"/>
        <end position="186"/>
    </location>
</feature>
<dbReference type="SUPFAM" id="SSF48371">
    <property type="entry name" value="ARM repeat"/>
    <property type="match status" value="1"/>
</dbReference>
<dbReference type="PROSITE" id="PS51547">
    <property type="entry name" value="C2_PI3K"/>
    <property type="match status" value="1"/>
</dbReference>
<sequence>MESRNVTFTLSSDLDIPFRVRICSLEGRKPLITESDKITHASKLKKLSNFLPASDLFASVVVTLNNEPLTIPVTTSYVAFKSTRKWNEWLTLPIKINQIPIHSKLEITFWEYDGNENCVFGTSSTDIFNDEDCTLKRGRQKLRVATERSTTVDSNDIETETGTETPQSQNDNIEELIKRYEDGEITSSVWLNNLTFRKIEQLGKSKLSKSSQFTLFIDLIQFDTPVVFSEYIYPAPNISKYQPLSQLQAGNTTQGNQYLESKVSTGPGSLIKIFDPEQYFNDCIEQKYRKLERSHKDGNFDRELKPTARIRDELIHILNYSSVQELTQYEKNLIWRFRYFLVNNKKGLNKLLKSINFNDELETKEALKLLNRWVDIDIDDSLELLGPKFKNITVRTYAVDRLRKASDEEIELYLLQLVQALSYDELELASSPTSTNRNISDNEYSIVDLNTRGAVPTLSPLSSFLIERAKSNENLGSYLYWYLYTEAKDNPTSIYSKILDHYTKNNITSKLKKEIEFVDILVQLCTKVKQSKETTPKKIELLRHLLETKLKSFPQVSLPLDPNIKVVGTIPSDSFVFKSSLSPLKITFKSASGESYPLMFKVGDDLRQDQLVIQIIQLMNQLLLNENVDLKLTPYKIIATGPTEGAIQFVPNSTLAKVLAEYHGILPFLQHHYPDQGQELGVKDWVMDNFVRSCAGYCVITYILGVGDRHLDNLLICPNGVFFHADFGYIFGQDPKPFPPLMKLPPQIIDAFGGASSVNYNKFRNYCFVAYTILRKNSNLILNLFELMKNSTIPDIARDPEGSVLKVKEKFCLDMSEEEAILHFQNLINDSVSALLPMVIDRLHSLAQYWRA</sequence>
<keyword evidence="7 13" id="KW-0418">Kinase</keyword>
<dbReference type="GO" id="GO:0005794">
    <property type="term" value="C:Golgi apparatus"/>
    <property type="evidence" value="ECO:0007669"/>
    <property type="project" value="UniProtKB-SubCell"/>
</dbReference>
<dbReference type="GO" id="GO:0010008">
    <property type="term" value="C:endosome membrane"/>
    <property type="evidence" value="ECO:0007669"/>
    <property type="project" value="UniProtKB-SubCell"/>
</dbReference>
<keyword evidence="6 13" id="KW-0547">Nucleotide-binding</keyword>
<organism evidence="18 19">
    <name type="scientific">Wickerhamomyces pijperi</name>
    <name type="common">Yeast</name>
    <name type="synonym">Pichia pijperi</name>
    <dbReference type="NCBI Taxonomy" id="599730"/>
    <lineage>
        <taxon>Eukaryota</taxon>
        <taxon>Fungi</taxon>
        <taxon>Dikarya</taxon>
        <taxon>Ascomycota</taxon>
        <taxon>Saccharomycotina</taxon>
        <taxon>Saccharomycetes</taxon>
        <taxon>Phaffomycetales</taxon>
        <taxon>Wickerhamomycetaceae</taxon>
        <taxon>Wickerhamomyces</taxon>
    </lineage>
</organism>
<feature type="domain" description="PIK helical" evidence="16">
    <location>
        <begin position="301"/>
        <end position="506"/>
    </location>
</feature>
<dbReference type="GO" id="GO:0005524">
    <property type="term" value="F:ATP binding"/>
    <property type="evidence" value="ECO:0007669"/>
    <property type="project" value="UniProtKB-UniRule"/>
</dbReference>
<protein>
    <recommendedName>
        <fullName evidence="10 13">Phosphatidylinositol 3-kinase VPS34</fullName>
        <ecNumber evidence="4 13">2.7.1.137</ecNumber>
    </recommendedName>
</protein>
<dbReference type="EMBL" id="JAEUBG010004707">
    <property type="protein sequence ID" value="KAH3680585.1"/>
    <property type="molecule type" value="Genomic_DNA"/>
</dbReference>
<evidence type="ECO:0000259" key="16">
    <source>
        <dbReference type="PROSITE" id="PS51545"/>
    </source>
</evidence>
<evidence type="ECO:0000256" key="1">
    <source>
        <dbReference type="ARBA" id="ARBA00004150"/>
    </source>
</evidence>
<comment type="subcellular location">
    <subcellularLocation>
        <location evidence="2">Endosome membrane</location>
        <topology evidence="2">Peripheral membrane protein</topology>
    </subcellularLocation>
    <subcellularLocation>
        <location evidence="1">Golgi apparatus</location>
        <location evidence="1">trans-Golgi network membrane</location>
        <topology evidence="1">Peripheral membrane protein</topology>
    </subcellularLocation>
</comment>
<dbReference type="FunFam" id="1.10.1070.11:FF:000002">
    <property type="entry name" value="Phosphatidylinositol 3-kinase catalytic subunit type 3"/>
    <property type="match status" value="1"/>
</dbReference>
<dbReference type="GO" id="GO:0000407">
    <property type="term" value="C:phagophore assembly site"/>
    <property type="evidence" value="ECO:0007669"/>
    <property type="project" value="TreeGrafter"/>
</dbReference>
<dbReference type="PROSITE" id="PS00916">
    <property type="entry name" value="PI3_4_KINASE_2"/>
    <property type="match status" value="1"/>
</dbReference>
<dbReference type="GO" id="GO:0048015">
    <property type="term" value="P:phosphatidylinositol-mediated signaling"/>
    <property type="evidence" value="ECO:0007669"/>
    <property type="project" value="TreeGrafter"/>
</dbReference>
<dbReference type="PROSITE" id="PS51545">
    <property type="entry name" value="PIK_HELICAL"/>
    <property type="match status" value="1"/>
</dbReference>
<comment type="catalytic activity">
    <reaction evidence="9">
        <text>a 1,2-diacyl-sn-glycero-3-phospho-(1D-myo-inositol) + ATP = a 1,2-diacyl-sn-glycero-3-phospho-(1D-myo-inositol-3-phosphate) + ADP + H(+)</text>
        <dbReference type="Rhea" id="RHEA:12709"/>
        <dbReference type="ChEBI" id="CHEBI:15378"/>
        <dbReference type="ChEBI" id="CHEBI:30616"/>
        <dbReference type="ChEBI" id="CHEBI:57880"/>
        <dbReference type="ChEBI" id="CHEBI:58088"/>
        <dbReference type="ChEBI" id="CHEBI:456216"/>
        <dbReference type="EC" id="2.7.1.137"/>
    </reaction>
    <physiologicalReaction direction="left-to-right" evidence="9">
        <dbReference type="Rhea" id="RHEA:12710"/>
    </physiologicalReaction>
</comment>
<dbReference type="CDD" id="cd08397">
    <property type="entry name" value="C2_PI3K_class_III"/>
    <property type="match status" value="1"/>
</dbReference>
<dbReference type="SUPFAM" id="SSF49562">
    <property type="entry name" value="C2 domain (Calcium/lipid-binding domain, CaLB)"/>
    <property type="match status" value="1"/>
</dbReference>
<dbReference type="InterPro" id="IPR015433">
    <property type="entry name" value="PI3/4_kinase"/>
</dbReference>
<dbReference type="Gene3D" id="1.25.40.70">
    <property type="entry name" value="Phosphatidylinositol 3-kinase, accessory domain (PIK)"/>
    <property type="match status" value="1"/>
</dbReference>
<dbReference type="InterPro" id="IPR000403">
    <property type="entry name" value="PI3/4_kinase_cat_dom"/>
</dbReference>
<keyword evidence="8 13" id="KW-0067">ATP-binding</keyword>
<evidence type="ECO:0000256" key="6">
    <source>
        <dbReference type="ARBA" id="ARBA00022741"/>
    </source>
</evidence>
<comment type="function">
    <text evidence="11">Multifunctional phosphatidylinositol 3-kinase involved in acidification of vacuoles, pH-dependent cell growth, and autophagocytosis. Plays an important role in protein transport and virulence. Component of the autophagy-specific VPS34 PI3-kinase complex I essential to recruit the ATG8-phosphatidylinositol conjugate and the ATG12-ATG5 conjugate to the pre-autophagosomal structure. Also involved in endosome-to-Golgi retrograde transport as part of the VPS34 PI3-kinase complex II. This second complex is required for the endosome-to-Golgi retrieval of PEP1 and KEX2, and the recruitment of VPS5 and VPS7, two components of the retromer complex, to endosomal membranes (probably through the synthesis of a specific pool of phosphatidylinositol 3-phosphate recruiting the retromer to the endosomes). Finally, it might also be involved in ethanol tolerance and cell wall integrity.</text>
</comment>
<dbReference type="SUPFAM" id="SSF56112">
    <property type="entry name" value="Protein kinase-like (PK-like)"/>
    <property type="match status" value="1"/>
</dbReference>
<dbReference type="GO" id="GO:0006897">
    <property type="term" value="P:endocytosis"/>
    <property type="evidence" value="ECO:0007669"/>
    <property type="project" value="TreeGrafter"/>
</dbReference>
<evidence type="ECO:0000256" key="11">
    <source>
        <dbReference type="ARBA" id="ARBA00059175"/>
    </source>
</evidence>
<dbReference type="GO" id="GO:0034272">
    <property type="term" value="C:phosphatidylinositol 3-kinase complex, class III, type II"/>
    <property type="evidence" value="ECO:0007669"/>
    <property type="project" value="TreeGrafter"/>
</dbReference>
<dbReference type="PROSITE" id="PS00915">
    <property type="entry name" value="PI3_4_KINASE_1"/>
    <property type="match status" value="1"/>
</dbReference>
<dbReference type="InterPro" id="IPR011009">
    <property type="entry name" value="Kinase-like_dom_sf"/>
</dbReference>
<reference evidence="18" key="1">
    <citation type="journal article" date="2021" name="Open Biol.">
        <title>Shared evolutionary footprints suggest mitochondrial oxidative damage underlies multiple complex I losses in fungi.</title>
        <authorList>
            <person name="Schikora-Tamarit M.A."/>
            <person name="Marcet-Houben M."/>
            <person name="Nosek J."/>
            <person name="Gabaldon T."/>
        </authorList>
    </citation>
    <scope>NUCLEOTIDE SEQUENCE</scope>
    <source>
        <strain evidence="18">CBS2887</strain>
    </source>
</reference>
<dbReference type="InterPro" id="IPR036940">
    <property type="entry name" value="PI3/4_kinase_cat_sf"/>
</dbReference>
<comment type="caution">
    <text evidence="18">The sequence shown here is derived from an EMBL/GenBank/DDBJ whole genome shotgun (WGS) entry which is preliminary data.</text>
</comment>
<dbReference type="PIRSF" id="PIRSF000587">
    <property type="entry name" value="PI3K_Vps34"/>
    <property type="match status" value="1"/>
</dbReference>
<dbReference type="InterPro" id="IPR018936">
    <property type="entry name" value="PI3/4_kinase_CS"/>
</dbReference>
<dbReference type="InterPro" id="IPR008290">
    <property type="entry name" value="PI3K_Vps34"/>
</dbReference>
<dbReference type="GO" id="GO:0034271">
    <property type="term" value="C:phosphatidylinositol 3-kinase complex, class III, type I"/>
    <property type="evidence" value="ECO:0007669"/>
    <property type="project" value="TreeGrafter"/>
</dbReference>
<dbReference type="Proteomes" id="UP000774326">
    <property type="component" value="Unassembled WGS sequence"/>
</dbReference>
<dbReference type="OrthoDB" id="67688at2759"/>
<dbReference type="Pfam" id="PF00454">
    <property type="entry name" value="PI3_PI4_kinase"/>
    <property type="match status" value="1"/>
</dbReference>
<keyword evidence="5 13" id="KW-0808">Transferase</keyword>
<evidence type="ECO:0000256" key="5">
    <source>
        <dbReference type="ARBA" id="ARBA00022679"/>
    </source>
</evidence>
<dbReference type="Pfam" id="PF00613">
    <property type="entry name" value="PI3Ka"/>
    <property type="match status" value="1"/>
</dbReference>
<evidence type="ECO:0000256" key="14">
    <source>
        <dbReference type="SAM" id="MobiDB-lite"/>
    </source>
</evidence>
<evidence type="ECO:0000259" key="17">
    <source>
        <dbReference type="PROSITE" id="PS51547"/>
    </source>
</evidence>
<dbReference type="GO" id="GO:0000045">
    <property type="term" value="P:autophagosome assembly"/>
    <property type="evidence" value="ECO:0007669"/>
    <property type="project" value="TreeGrafter"/>
</dbReference>
<dbReference type="CDD" id="cd00870">
    <property type="entry name" value="PI3Ka_III"/>
    <property type="match status" value="1"/>
</dbReference>
<dbReference type="SMART" id="SM00146">
    <property type="entry name" value="PI3Kc"/>
    <property type="match status" value="1"/>
</dbReference>
<keyword evidence="19" id="KW-1185">Reference proteome</keyword>
<dbReference type="Gene3D" id="3.30.1010.10">
    <property type="entry name" value="Phosphatidylinositol 3-kinase Catalytic Subunit, Chain A, domain 4"/>
    <property type="match status" value="1"/>
</dbReference>
<dbReference type="CDD" id="cd00896">
    <property type="entry name" value="PI3Kc_III"/>
    <property type="match status" value="1"/>
</dbReference>
<dbReference type="InterPro" id="IPR035892">
    <property type="entry name" value="C2_domain_sf"/>
</dbReference>
<proteinExistence type="inferred from homology"/>
<feature type="domain" description="PI3K/PI4K catalytic" evidence="15">
    <location>
        <begin position="570"/>
        <end position="836"/>
    </location>
</feature>
<evidence type="ECO:0000259" key="15">
    <source>
        <dbReference type="PROSITE" id="PS50290"/>
    </source>
</evidence>
<dbReference type="PROSITE" id="PS50290">
    <property type="entry name" value="PI3_4_KINASE_3"/>
    <property type="match status" value="1"/>
</dbReference>
<gene>
    <name evidence="18" type="ORF">WICPIJ_008205</name>
</gene>
<dbReference type="InterPro" id="IPR002420">
    <property type="entry name" value="PI3K-type_C2_dom"/>
</dbReference>
<dbReference type="SMART" id="SM00145">
    <property type="entry name" value="PI3Ka"/>
    <property type="match status" value="1"/>
</dbReference>
<comment type="subunit">
    <text evidence="12">Component of the autophagy-specific VPS34 PI3-kinase complex I composed of at least VPS15, VPS30, VPS34, and of the VPS34 PI3-kinase complex II composed of VPS15, VPS30, VPS34 and VPS38. Interacts with VMNA7.</text>
</comment>
<feature type="region of interest" description="Disordered" evidence="14">
    <location>
        <begin position="147"/>
        <end position="170"/>
    </location>
</feature>
<evidence type="ECO:0000256" key="9">
    <source>
        <dbReference type="ARBA" id="ARBA00023985"/>
    </source>
</evidence>
<dbReference type="GO" id="GO:0016303">
    <property type="term" value="F:1-phosphatidylinositol-3-kinase activity"/>
    <property type="evidence" value="ECO:0007669"/>
    <property type="project" value="UniProtKB-UniRule"/>
</dbReference>
<dbReference type="PANTHER" id="PTHR10048:SF7">
    <property type="entry name" value="PHOSPHATIDYLINOSITOL 3-KINASE CATALYTIC SUBUNIT TYPE 3"/>
    <property type="match status" value="1"/>
</dbReference>
<dbReference type="GO" id="GO:0005777">
    <property type="term" value="C:peroxisome"/>
    <property type="evidence" value="ECO:0007669"/>
    <property type="project" value="TreeGrafter"/>
</dbReference>
<dbReference type="InterPro" id="IPR016024">
    <property type="entry name" value="ARM-type_fold"/>
</dbReference>
<dbReference type="EC" id="2.7.1.137" evidence="4 13"/>
<evidence type="ECO:0000256" key="3">
    <source>
        <dbReference type="ARBA" id="ARBA00006209"/>
    </source>
</evidence>
<accession>A0A9P8TJ60</accession>
<evidence type="ECO:0000313" key="19">
    <source>
        <dbReference type="Proteomes" id="UP000774326"/>
    </source>
</evidence>
<evidence type="ECO:0000256" key="7">
    <source>
        <dbReference type="ARBA" id="ARBA00022777"/>
    </source>
</evidence>
<dbReference type="Pfam" id="PF00792">
    <property type="entry name" value="PI3K_C2"/>
    <property type="match status" value="1"/>
</dbReference>
<evidence type="ECO:0000256" key="8">
    <source>
        <dbReference type="ARBA" id="ARBA00022840"/>
    </source>
</evidence>
<dbReference type="SMART" id="SM00142">
    <property type="entry name" value="PI3K_C2"/>
    <property type="match status" value="1"/>
</dbReference>
<dbReference type="Gene3D" id="1.10.1070.11">
    <property type="entry name" value="Phosphatidylinositol 3-/4-kinase, catalytic domain"/>
    <property type="match status" value="1"/>
</dbReference>
<comment type="similarity">
    <text evidence="3">Belongs to the PI3/PI4-kinase family. Type III PI4K subfamily.</text>
</comment>
<evidence type="ECO:0000256" key="2">
    <source>
        <dbReference type="ARBA" id="ARBA00004481"/>
    </source>
</evidence>
<reference evidence="18" key="2">
    <citation type="submission" date="2021-01" db="EMBL/GenBank/DDBJ databases">
        <authorList>
            <person name="Schikora-Tamarit M.A."/>
        </authorList>
    </citation>
    <scope>NUCLEOTIDE SEQUENCE</scope>
    <source>
        <strain evidence="18">CBS2887</strain>
    </source>
</reference>
<dbReference type="InterPro" id="IPR001263">
    <property type="entry name" value="PI3K_accessory_dom"/>
</dbReference>
<dbReference type="AlphaFoldDB" id="A0A9P8TJ60"/>
<name>A0A9P8TJ60_WICPI</name>
<evidence type="ECO:0000256" key="12">
    <source>
        <dbReference type="ARBA" id="ARBA00061999"/>
    </source>
</evidence>
<evidence type="ECO:0000256" key="10">
    <source>
        <dbReference type="ARBA" id="ARBA00041128"/>
    </source>
</evidence>
<evidence type="ECO:0000256" key="13">
    <source>
        <dbReference type="PIRNR" id="PIRNR000587"/>
    </source>
</evidence>
<evidence type="ECO:0000313" key="18">
    <source>
        <dbReference type="EMBL" id="KAH3680585.1"/>
    </source>
</evidence>
<evidence type="ECO:0000256" key="4">
    <source>
        <dbReference type="ARBA" id="ARBA00012073"/>
    </source>
</evidence>
<dbReference type="PANTHER" id="PTHR10048">
    <property type="entry name" value="PHOSPHATIDYLINOSITOL KINASE"/>
    <property type="match status" value="1"/>
</dbReference>
<dbReference type="InterPro" id="IPR057756">
    <property type="entry name" value="PI3-kinase_type3/VPS34_cat"/>
</dbReference>